<keyword evidence="1" id="KW-0812">Transmembrane</keyword>
<name>X0W7R7_9ZZZZ</name>
<feature type="non-terminal residue" evidence="2">
    <location>
        <position position="126"/>
    </location>
</feature>
<sequence>MDIIFFSASLIFLSLATLHYLLFLVYRNPMVPRVARYSLYLTFASQLGYFLSRYLKGGMPFGTNMYESLVFFSWCLVTAYLIITIKYKVPVVGAFVMPINLILMVAAALLPNKGIGEIPPALQSNW</sequence>
<evidence type="ECO:0000256" key="1">
    <source>
        <dbReference type="SAM" id="Phobius"/>
    </source>
</evidence>
<dbReference type="AlphaFoldDB" id="X0W7R7"/>
<keyword evidence="1" id="KW-0472">Membrane</keyword>
<accession>X0W7R7</accession>
<organism evidence="2">
    <name type="scientific">marine sediment metagenome</name>
    <dbReference type="NCBI Taxonomy" id="412755"/>
    <lineage>
        <taxon>unclassified sequences</taxon>
        <taxon>metagenomes</taxon>
        <taxon>ecological metagenomes</taxon>
    </lineage>
</organism>
<dbReference type="GO" id="GO:0017004">
    <property type="term" value="P:cytochrome complex assembly"/>
    <property type="evidence" value="ECO:0007669"/>
    <property type="project" value="InterPro"/>
</dbReference>
<feature type="transmembrane region" description="Helical" evidence="1">
    <location>
        <begin position="89"/>
        <end position="110"/>
    </location>
</feature>
<protein>
    <recommendedName>
        <fullName evidence="3">Cytochrome c assembly protein domain-containing protein</fullName>
    </recommendedName>
</protein>
<feature type="transmembrane region" description="Helical" evidence="1">
    <location>
        <begin position="61"/>
        <end position="82"/>
    </location>
</feature>
<gene>
    <name evidence="2" type="ORF">S01H1_35066</name>
</gene>
<keyword evidence="1" id="KW-1133">Transmembrane helix</keyword>
<dbReference type="PANTHER" id="PTHR30071:SF1">
    <property type="entry name" value="CYTOCHROME B_B6 PROTEIN-RELATED"/>
    <property type="match status" value="1"/>
</dbReference>
<reference evidence="2" key="1">
    <citation type="journal article" date="2014" name="Front. Microbiol.">
        <title>High frequency of phylogenetically diverse reductive dehalogenase-homologous genes in deep subseafloor sedimentary metagenomes.</title>
        <authorList>
            <person name="Kawai M."/>
            <person name="Futagami T."/>
            <person name="Toyoda A."/>
            <person name="Takaki Y."/>
            <person name="Nishi S."/>
            <person name="Hori S."/>
            <person name="Arai W."/>
            <person name="Tsubouchi T."/>
            <person name="Morono Y."/>
            <person name="Uchiyama I."/>
            <person name="Ito T."/>
            <person name="Fujiyama A."/>
            <person name="Inagaki F."/>
            <person name="Takami H."/>
        </authorList>
    </citation>
    <scope>NUCLEOTIDE SEQUENCE</scope>
    <source>
        <strain evidence="2">Expedition CK06-06</strain>
    </source>
</reference>
<proteinExistence type="predicted"/>
<dbReference type="EMBL" id="BARS01021878">
    <property type="protein sequence ID" value="GAG08701.1"/>
    <property type="molecule type" value="Genomic_DNA"/>
</dbReference>
<dbReference type="PANTHER" id="PTHR30071">
    <property type="entry name" value="HEME EXPORTER PROTEIN C"/>
    <property type="match status" value="1"/>
</dbReference>
<dbReference type="InterPro" id="IPR045062">
    <property type="entry name" value="Cyt_c_biogenesis_CcsA/CcmC"/>
</dbReference>
<evidence type="ECO:0000313" key="2">
    <source>
        <dbReference type="EMBL" id="GAG08701.1"/>
    </source>
</evidence>
<feature type="transmembrane region" description="Helical" evidence="1">
    <location>
        <begin position="6"/>
        <end position="25"/>
    </location>
</feature>
<dbReference type="GO" id="GO:0005886">
    <property type="term" value="C:plasma membrane"/>
    <property type="evidence" value="ECO:0007669"/>
    <property type="project" value="TreeGrafter"/>
</dbReference>
<feature type="transmembrane region" description="Helical" evidence="1">
    <location>
        <begin position="37"/>
        <end position="55"/>
    </location>
</feature>
<dbReference type="GO" id="GO:0020037">
    <property type="term" value="F:heme binding"/>
    <property type="evidence" value="ECO:0007669"/>
    <property type="project" value="InterPro"/>
</dbReference>
<evidence type="ECO:0008006" key="3">
    <source>
        <dbReference type="Google" id="ProtNLM"/>
    </source>
</evidence>
<comment type="caution">
    <text evidence="2">The sequence shown here is derived from an EMBL/GenBank/DDBJ whole genome shotgun (WGS) entry which is preliminary data.</text>
</comment>